<dbReference type="InterPro" id="IPR043597">
    <property type="entry name" value="TPH_dom"/>
</dbReference>
<dbReference type="PANTHER" id="PTHR15504">
    <property type="entry name" value="NASOPHARYNGEAL EPITHELIUM SPECIFIC PROTEIN 1"/>
    <property type="match status" value="1"/>
</dbReference>
<dbReference type="AlphaFoldDB" id="A0A1R2CYD8"/>
<comment type="subcellular location">
    <subcellularLocation>
        <location evidence="1">Cell projection</location>
        <location evidence="1">Cilium</location>
        <location evidence="1">Flagellum</location>
    </subcellularLocation>
</comment>
<evidence type="ECO:0000256" key="5">
    <source>
        <dbReference type="ARBA" id="ARBA00023273"/>
    </source>
</evidence>
<evidence type="ECO:0000259" key="9">
    <source>
        <dbReference type="Pfam" id="PF13868"/>
    </source>
</evidence>
<evidence type="ECO:0000256" key="6">
    <source>
        <dbReference type="ARBA" id="ARBA00034116"/>
    </source>
</evidence>
<dbReference type="Pfam" id="PF13868">
    <property type="entry name" value="TPH"/>
    <property type="match status" value="1"/>
</dbReference>
<dbReference type="Proteomes" id="UP000187209">
    <property type="component" value="Unassembled WGS sequence"/>
</dbReference>
<proteinExistence type="inferred from homology"/>
<dbReference type="EMBL" id="MPUH01000033">
    <property type="protein sequence ID" value="OMJ94000.1"/>
    <property type="molecule type" value="Genomic_DNA"/>
</dbReference>
<comment type="similarity">
    <text evidence="6">Belongs to the CFAP45 family.</text>
</comment>
<feature type="domain" description="Trichohyalin-plectin-homology" evidence="9">
    <location>
        <begin position="149"/>
        <end position="491"/>
    </location>
</feature>
<dbReference type="PANTHER" id="PTHR15504:SF0">
    <property type="entry name" value="CILIA- AND FLAGELLA-ASSOCIATED PROTEIN 45"/>
    <property type="match status" value="1"/>
</dbReference>
<accession>A0A1R2CYD8</accession>
<organism evidence="10 11">
    <name type="scientific">Stentor coeruleus</name>
    <dbReference type="NCBI Taxonomy" id="5963"/>
    <lineage>
        <taxon>Eukaryota</taxon>
        <taxon>Sar</taxon>
        <taxon>Alveolata</taxon>
        <taxon>Ciliophora</taxon>
        <taxon>Postciliodesmatophora</taxon>
        <taxon>Heterotrichea</taxon>
        <taxon>Heterotrichida</taxon>
        <taxon>Stentoridae</taxon>
        <taxon>Stentor</taxon>
    </lineage>
</organism>
<gene>
    <name evidence="10" type="ORF">SteCoe_2917</name>
</gene>
<keyword evidence="2" id="KW-0282">Flagellum</keyword>
<sequence>MKSQGSVASSKKSGGSYKKVSDRSEVDEALFGAKASGSTQAGRITDEQIRKVKNMVHQGTTPETAAVIPLTEIQRMKAAAVLKTKEELLSEHKVLEEQKEQQRAAAKARKERMMQLENERQKAAPLTESEKEQKERDKFFKERAKQMLDQEFDDVKTMNQMVLYAKVVTVRDEQLKEKKDITSEKKKIEDQLDLMMEVERLKVIKYHDEREHKWKEDRLQGASVLKDQIKERELIRMKEQEILEKERQQMLKQIQLLQEEEMRSAKEKMEMQEKLMAEVEEVNRRAILIKEDKKRQEREEDEKIMNYNIEKAKREQEVIEEQERIRAEKEREVQRLRERQERAKDRQSELDALRAKRAQEAQERVEREKEKKEAEKIAKINKELEEARNQQAREKEIRLIIQAKQERDEFERIIMAQKEAAEAERKQEEAKAEIRKQHANQLKTQILMNSEKKSLVERENLEEGRKLRNEIESERKKLETIRIEKLDGLKVDGIPDKYQADLARKKVSV</sequence>
<feature type="region of interest" description="Disordered" evidence="8">
    <location>
        <begin position="1"/>
        <end position="24"/>
    </location>
</feature>
<evidence type="ECO:0000256" key="7">
    <source>
        <dbReference type="ARBA" id="ARBA00034142"/>
    </source>
</evidence>
<feature type="region of interest" description="Disordered" evidence="8">
    <location>
        <begin position="97"/>
        <end position="137"/>
    </location>
</feature>
<dbReference type="GO" id="GO:0031514">
    <property type="term" value="C:motile cilium"/>
    <property type="evidence" value="ECO:0007669"/>
    <property type="project" value="UniProtKB-SubCell"/>
</dbReference>
<keyword evidence="5" id="KW-0966">Cell projection</keyword>
<reference evidence="10 11" key="1">
    <citation type="submission" date="2016-11" db="EMBL/GenBank/DDBJ databases">
        <title>The macronuclear genome of Stentor coeruleus: a giant cell with tiny introns.</title>
        <authorList>
            <person name="Slabodnick M."/>
            <person name="Ruby J.G."/>
            <person name="Reiff S.B."/>
            <person name="Swart E.C."/>
            <person name="Gosai S."/>
            <person name="Prabakaran S."/>
            <person name="Witkowska E."/>
            <person name="Larue G.E."/>
            <person name="Fisher S."/>
            <person name="Freeman R.M."/>
            <person name="Gunawardena J."/>
            <person name="Chu W."/>
            <person name="Stover N.A."/>
            <person name="Gregory B.D."/>
            <person name="Nowacki M."/>
            <person name="Derisi J."/>
            <person name="Roy S.W."/>
            <person name="Marshall W.F."/>
            <person name="Sood P."/>
        </authorList>
    </citation>
    <scope>NUCLEOTIDE SEQUENCE [LARGE SCALE GENOMIC DNA]</scope>
    <source>
        <strain evidence="10">WM001</strain>
    </source>
</reference>
<feature type="region of interest" description="Disordered" evidence="8">
    <location>
        <begin position="330"/>
        <end position="373"/>
    </location>
</feature>
<evidence type="ECO:0000256" key="8">
    <source>
        <dbReference type="SAM" id="MobiDB-lite"/>
    </source>
</evidence>
<comment type="caution">
    <text evidence="10">The sequence shown here is derived from an EMBL/GenBank/DDBJ whole genome shotgun (WGS) entry which is preliminary data.</text>
</comment>
<feature type="compositionally biased region" description="Low complexity" evidence="8">
    <location>
        <begin position="1"/>
        <end position="18"/>
    </location>
</feature>
<keyword evidence="3" id="KW-0175">Coiled coil</keyword>
<evidence type="ECO:0000256" key="4">
    <source>
        <dbReference type="ARBA" id="ARBA00023069"/>
    </source>
</evidence>
<keyword evidence="4" id="KW-0969">Cilium</keyword>
<keyword evidence="11" id="KW-1185">Reference proteome</keyword>
<evidence type="ECO:0000256" key="3">
    <source>
        <dbReference type="ARBA" id="ARBA00023054"/>
    </source>
</evidence>
<evidence type="ECO:0000256" key="2">
    <source>
        <dbReference type="ARBA" id="ARBA00022846"/>
    </source>
</evidence>
<evidence type="ECO:0000256" key="1">
    <source>
        <dbReference type="ARBA" id="ARBA00004230"/>
    </source>
</evidence>
<dbReference type="InterPro" id="IPR033253">
    <property type="entry name" value="CFAP45"/>
</dbReference>
<feature type="compositionally biased region" description="Basic and acidic residues" evidence="8">
    <location>
        <begin position="111"/>
        <end position="137"/>
    </location>
</feature>
<name>A0A1R2CYD8_9CILI</name>
<evidence type="ECO:0000313" key="11">
    <source>
        <dbReference type="Proteomes" id="UP000187209"/>
    </source>
</evidence>
<protein>
    <recommendedName>
        <fullName evidence="7">Cilia- and flagella-associated protein 45</fullName>
    </recommendedName>
</protein>
<evidence type="ECO:0000313" key="10">
    <source>
        <dbReference type="EMBL" id="OMJ94000.1"/>
    </source>
</evidence>
<dbReference type="OrthoDB" id="1902038at2759"/>